<reference evidence="2 3" key="1">
    <citation type="submission" date="2016-10" db="EMBL/GenBank/DDBJ databases">
        <authorList>
            <person name="de Groot N.N."/>
        </authorList>
    </citation>
    <scope>NUCLEOTIDE SEQUENCE [LARGE SCALE GENOMIC DNA]</scope>
    <source>
        <strain evidence="2 3">CGMCC 1.11147</strain>
    </source>
</reference>
<keyword evidence="3" id="KW-1185">Reference proteome</keyword>
<accession>A0A1H0ESL2</accession>
<dbReference type="InterPro" id="IPR003870">
    <property type="entry name" value="DUF222"/>
</dbReference>
<protein>
    <recommendedName>
        <fullName evidence="1">DUF222 domain-containing protein</fullName>
    </recommendedName>
</protein>
<dbReference type="AlphaFoldDB" id="A0A1H0ESL2"/>
<sequence length="181" mass="19557">MASTGHRTDRDHPILAAVSAIQAELRSVEHAPAWSLSDDETRCALVELTRLVAQATSLELKVAAHADRNQVGDASGATSTSVWWANHTRMTQREAARKIKLANALETHDPVAHALAAGDVLVDQAHVVTDAVDALPDTVQPDVRTRARDYLLEAAAHYDARALRIQGRRILDVVAPEIGEA</sequence>
<organism evidence="2 3">
    <name type="scientific">Nocardioides szechwanensis</name>
    <dbReference type="NCBI Taxonomy" id="1005944"/>
    <lineage>
        <taxon>Bacteria</taxon>
        <taxon>Bacillati</taxon>
        <taxon>Actinomycetota</taxon>
        <taxon>Actinomycetes</taxon>
        <taxon>Propionibacteriales</taxon>
        <taxon>Nocardioidaceae</taxon>
        <taxon>Nocardioides</taxon>
    </lineage>
</organism>
<gene>
    <name evidence="2" type="ORF">SAMN05192576_2959</name>
</gene>
<dbReference type="RefSeq" id="WP_143016208.1">
    <property type="nucleotide sequence ID" value="NZ_FNIC01000004.1"/>
</dbReference>
<evidence type="ECO:0000259" key="1">
    <source>
        <dbReference type="Pfam" id="PF02720"/>
    </source>
</evidence>
<name>A0A1H0ESL2_9ACTN</name>
<evidence type="ECO:0000313" key="2">
    <source>
        <dbReference type="EMBL" id="SDN85269.1"/>
    </source>
</evidence>
<proteinExistence type="predicted"/>
<evidence type="ECO:0000313" key="3">
    <source>
        <dbReference type="Proteomes" id="UP000199004"/>
    </source>
</evidence>
<dbReference type="OrthoDB" id="3794436at2"/>
<feature type="non-terminal residue" evidence="2">
    <location>
        <position position="181"/>
    </location>
</feature>
<dbReference type="Proteomes" id="UP000199004">
    <property type="component" value="Unassembled WGS sequence"/>
</dbReference>
<dbReference type="EMBL" id="FNIC01000004">
    <property type="protein sequence ID" value="SDN85269.1"/>
    <property type="molecule type" value="Genomic_DNA"/>
</dbReference>
<feature type="domain" description="DUF222" evidence="1">
    <location>
        <begin position="51"/>
        <end position="177"/>
    </location>
</feature>
<dbReference type="Pfam" id="PF02720">
    <property type="entry name" value="DUF222"/>
    <property type="match status" value="1"/>
</dbReference>